<evidence type="ECO:0000256" key="5">
    <source>
        <dbReference type="ARBA" id="ARBA00023136"/>
    </source>
</evidence>
<dbReference type="Pfam" id="PF10639">
    <property type="entry name" value="TMEM234"/>
    <property type="match status" value="1"/>
</dbReference>
<dbReference type="PANTHER" id="PTHR28668:SF1">
    <property type="entry name" value="TRANSMEMBRANE PROTEIN 234"/>
    <property type="match status" value="1"/>
</dbReference>
<evidence type="ECO:0008006" key="9">
    <source>
        <dbReference type="Google" id="ProtNLM"/>
    </source>
</evidence>
<keyword evidence="3 6" id="KW-0812">Transmembrane</keyword>
<comment type="subcellular location">
    <subcellularLocation>
        <location evidence="1">Membrane</location>
        <topology evidence="1">Multi-pass membrane protein</topology>
    </subcellularLocation>
</comment>
<organism evidence="7 8">
    <name type="scientific">Dreissena polymorpha</name>
    <name type="common">Zebra mussel</name>
    <name type="synonym">Mytilus polymorpha</name>
    <dbReference type="NCBI Taxonomy" id="45954"/>
    <lineage>
        <taxon>Eukaryota</taxon>
        <taxon>Metazoa</taxon>
        <taxon>Spiralia</taxon>
        <taxon>Lophotrochozoa</taxon>
        <taxon>Mollusca</taxon>
        <taxon>Bivalvia</taxon>
        <taxon>Autobranchia</taxon>
        <taxon>Heteroconchia</taxon>
        <taxon>Euheterodonta</taxon>
        <taxon>Imparidentia</taxon>
        <taxon>Neoheterodontei</taxon>
        <taxon>Myida</taxon>
        <taxon>Dreissenoidea</taxon>
        <taxon>Dreissenidae</taxon>
        <taxon>Dreissena</taxon>
    </lineage>
</organism>
<evidence type="ECO:0000256" key="2">
    <source>
        <dbReference type="ARBA" id="ARBA00005977"/>
    </source>
</evidence>
<keyword evidence="8" id="KW-1185">Reference proteome</keyword>
<dbReference type="InterPro" id="IPR018908">
    <property type="entry name" value="TMEM234"/>
</dbReference>
<accession>A0A9D3YEK0</accession>
<gene>
    <name evidence="7" type="ORF">DPMN_084565</name>
</gene>
<reference evidence="7" key="2">
    <citation type="submission" date="2020-11" db="EMBL/GenBank/DDBJ databases">
        <authorList>
            <person name="McCartney M.A."/>
            <person name="Auch B."/>
            <person name="Kono T."/>
            <person name="Mallez S."/>
            <person name="Becker A."/>
            <person name="Gohl D.M."/>
            <person name="Silverstein K.A.T."/>
            <person name="Koren S."/>
            <person name="Bechman K.B."/>
            <person name="Herman A."/>
            <person name="Abrahante J.E."/>
            <person name="Garbe J."/>
        </authorList>
    </citation>
    <scope>NUCLEOTIDE SEQUENCE</scope>
    <source>
        <strain evidence="7">Duluth1</strain>
        <tissue evidence="7">Whole animal</tissue>
    </source>
</reference>
<evidence type="ECO:0000256" key="6">
    <source>
        <dbReference type="SAM" id="Phobius"/>
    </source>
</evidence>
<reference evidence="7" key="1">
    <citation type="journal article" date="2019" name="bioRxiv">
        <title>The Genome of the Zebra Mussel, Dreissena polymorpha: A Resource for Invasive Species Research.</title>
        <authorList>
            <person name="McCartney M.A."/>
            <person name="Auch B."/>
            <person name="Kono T."/>
            <person name="Mallez S."/>
            <person name="Zhang Y."/>
            <person name="Obille A."/>
            <person name="Becker A."/>
            <person name="Abrahante J.E."/>
            <person name="Garbe J."/>
            <person name="Badalamenti J.P."/>
            <person name="Herman A."/>
            <person name="Mangelson H."/>
            <person name="Liachko I."/>
            <person name="Sullivan S."/>
            <person name="Sone E.D."/>
            <person name="Koren S."/>
            <person name="Silverstein K.A.T."/>
            <person name="Beckman K.B."/>
            <person name="Gohl D.M."/>
        </authorList>
    </citation>
    <scope>NUCLEOTIDE SEQUENCE</scope>
    <source>
        <strain evidence="7">Duluth1</strain>
        <tissue evidence="7">Whole animal</tissue>
    </source>
</reference>
<dbReference type="SUPFAM" id="SSF103481">
    <property type="entry name" value="Multidrug resistance efflux transporter EmrE"/>
    <property type="match status" value="1"/>
</dbReference>
<comment type="caution">
    <text evidence="7">The sequence shown here is derived from an EMBL/GenBank/DDBJ whole genome shotgun (WGS) entry which is preliminary data.</text>
</comment>
<dbReference type="EMBL" id="JAIWYP010000016">
    <property type="protein sequence ID" value="KAH3697080.1"/>
    <property type="molecule type" value="Genomic_DNA"/>
</dbReference>
<keyword evidence="5 6" id="KW-0472">Membrane</keyword>
<evidence type="ECO:0000256" key="3">
    <source>
        <dbReference type="ARBA" id="ARBA00022692"/>
    </source>
</evidence>
<evidence type="ECO:0000313" key="8">
    <source>
        <dbReference type="Proteomes" id="UP000828390"/>
    </source>
</evidence>
<proteinExistence type="inferred from homology"/>
<name>A0A9D3YEK0_DREPO</name>
<protein>
    <recommendedName>
        <fullName evidence="9">Transmembrane protein 234</fullName>
    </recommendedName>
</protein>
<feature type="transmembrane region" description="Helical" evidence="6">
    <location>
        <begin position="71"/>
        <end position="96"/>
    </location>
</feature>
<feature type="transmembrane region" description="Helical" evidence="6">
    <location>
        <begin position="6"/>
        <end position="26"/>
    </location>
</feature>
<evidence type="ECO:0000313" key="7">
    <source>
        <dbReference type="EMBL" id="KAH3697080.1"/>
    </source>
</evidence>
<sequence length="133" mass="14769">MVTSTSLEMAFWLTSVAFLWGFTNPFIKKGSKGIESIKRSSPIRQFLAELCFLLSNWRYLVPFLINQSGSVLYYITLASAELSLAVPITNSLTFIFTALSGHMLGEKVSSYKTVFGILLVSLGVILCVCDKIR</sequence>
<dbReference type="OrthoDB" id="43458at2759"/>
<feature type="transmembrane region" description="Helical" evidence="6">
    <location>
        <begin position="108"/>
        <end position="126"/>
    </location>
</feature>
<keyword evidence="4 6" id="KW-1133">Transmembrane helix</keyword>
<evidence type="ECO:0000256" key="4">
    <source>
        <dbReference type="ARBA" id="ARBA00022989"/>
    </source>
</evidence>
<dbReference type="Gene3D" id="1.10.3730.20">
    <property type="match status" value="1"/>
</dbReference>
<dbReference type="AlphaFoldDB" id="A0A9D3YEK0"/>
<dbReference type="InterPro" id="IPR037185">
    <property type="entry name" value="EmrE-like"/>
</dbReference>
<comment type="similarity">
    <text evidence="2">Belongs to the TMEM234 family.</text>
</comment>
<dbReference type="PANTHER" id="PTHR28668">
    <property type="entry name" value="TRANSMEMBRANE PROTEIN 234"/>
    <property type="match status" value="1"/>
</dbReference>
<dbReference type="Proteomes" id="UP000828390">
    <property type="component" value="Unassembled WGS sequence"/>
</dbReference>
<evidence type="ECO:0000256" key="1">
    <source>
        <dbReference type="ARBA" id="ARBA00004141"/>
    </source>
</evidence>
<dbReference type="GO" id="GO:0016020">
    <property type="term" value="C:membrane"/>
    <property type="evidence" value="ECO:0007669"/>
    <property type="project" value="UniProtKB-SubCell"/>
</dbReference>